<evidence type="ECO:0000256" key="3">
    <source>
        <dbReference type="ARBA" id="ARBA00023242"/>
    </source>
</evidence>
<keyword evidence="7" id="KW-1185">Reference proteome</keyword>
<keyword evidence="1" id="KW-0805">Transcription regulation</keyword>
<dbReference type="SMART" id="SM01014">
    <property type="entry name" value="ARID"/>
    <property type="match status" value="1"/>
</dbReference>
<proteinExistence type="predicted"/>
<dbReference type="PANTHER" id="PTHR13964">
    <property type="entry name" value="RBP-RELATED"/>
    <property type="match status" value="1"/>
</dbReference>
<dbReference type="PANTHER" id="PTHR13964:SF44">
    <property type="entry name" value="ARID DOMAIN-CONTAINING PROTEIN"/>
    <property type="match status" value="1"/>
</dbReference>
<feature type="region of interest" description="Disordered" evidence="4">
    <location>
        <begin position="697"/>
        <end position="749"/>
    </location>
</feature>
<comment type="caution">
    <text evidence="6">The sequence shown here is derived from an EMBL/GenBank/DDBJ whole genome shotgun (WGS) entry which is preliminary data.</text>
</comment>
<dbReference type="SMART" id="SM00501">
    <property type="entry name" value="BRIGHT"/>
    <property type="match status" value="1"/>
</dbReference>
<dbReference type="InterPro" id="IPR001606">
    <property type="entry name" value="ARID_dom"/>
</dbReference>
<protein>
    <recommendedName>
        <fullName evidence="5">ARID domain-containing protein</fullName>
    </recommendedName>
</protein>
<dbReference type="PROSITE" id="PS51011">
    <property type="entry name" value="ARID"/>
    <property type="match status" value="1"/>
</dbReference>
<feature type="region of interest" description="Disordered" evidence="4">
    <location>
        <begin position="199"/>
        <end position="238"/>
    </location>
</feature>
<evidence type="ECO:0000256" key="4">
    <source>
        <dbReference type="SAM" id="MobiDB-lite"/>
    </source>
</evidence>
<evidence type="ECO:0000313" key="7">
    <source>
        <dbReference type="Proteomes" id="UP001217089"/>
    </source>
</evidence>
<dbReference type="Gene3D" id="1.10.150.60">
    <property type="entry name" value="ARID DNA-binding domain"/>
    <property type="match status" value="1"/>
</dbReference>
<dbReference type="InterPro" id="IPR036431">
    <property type="entry name" value="ARID_dom_sf"/>
</dbReference>
<evidence type="ECO:0000259" key="5">
    <source>
        <dbReference type="PROSITE" id="PS51011"/>
    </source>
</evidence>
<dbReference type="EMBL" id="JARBDR010000246">
    <property type="protein sequence ID" value="KAJ8317078.1"/>
    <property type="molecule type" value="Genomic_DNA"/>
</dbReference>
<accession>A0ABQ9FIG7</accession>
<dbReference type="Proteomes" id="UP001217089">
    <property type="component" value="Unassembled WGS sequence"/>
</dbReference>
<feature type="domain" description="ARID" evidence="5">
    <location>
        <begin position="229"/>
        <end position="330"/>
    </location>
</feature>
<dbReference type="InterPro" id="IPR043151">
    <property type="entry name" value="BAH_sf"/>
</dbReference>
<feature type="compositionally biased region" description="Polar residues" evidence="4">
    <location>
        <begin position="634"/>
        <end position="656"/>
    </location>
</feature>
<evidence type="ECO:0000313" key="6">
    <source>
        <dbReference type="EMBL" id="KAJ8317078.1"/>
    </source>
</evidence>
<feature type="compositionally biased region" description="Low complexity" evidence="4">
    <location>
        <begin position="711"/>
        <end position="725"/>
    </location>
</feature>
<dbReference type="SUPFAM" id="SSF46774">
    <property type="entry name" value="ARID-like"/>
    <property type="match status" value="1"/>
</dbReference>
<feature type="region of interest" description="Disordered" evidence="4">
    <location>
        <begin position="630"/>
        <end position="656"/>
    </location>
</feature>
<evidence type="ECO:0000256" key="1">
    <source>
        <dbReference type="ARBA" id="ARBA00023015"/>
    </source>
</evidence>
<name>A0ABQ9FIG7_TEGGR</name>
<keyword evidence="2" id="KW-0804">Transcription</keyword>
<evidence type="ECO:0000256" key="2">
    <source>
        <dbReference type="ARBA" id="ARBA00023163"/>
    </source>
</evidence>
<reference evidence="6 7" key="1">
    <citation type="submission" date="2022-12" db="EMBL/GenBank/DDBJ databases">
        <title>Chromosome-level genome of Tegillarca granosa.</title>
        <authorList>
            <person name="Kim J."/>
        </authorList>
    </citation>
    <scope>NUCLEOTIDE SEQUENCE [LARGE SCALE GENOMIC DNA]</scope>
    <source>
        <strain evidence="6">Teg-2019</strain>
        <tissue evidence="6">Adductor muscle</tissue>
    </source>
</reference>
<gene>
    <name evidence="6" type="ORF">KUTeg_004982</name>
</gene>
<organism evidence="6 7">
    <name type="scientific">Tegillarca granosa</name>
    <name type="common">Malaysian cockle</name>
    <name type="synonym">Anadara granosa</name>
    <dbReference type="NCBI Taxonomy" id="220873"/>
    <lineage>
        <taxon>Eukaryota</taxon>
        <taxon>Metazoa</taxon>
        <taxon>Spiralia</taxon>
        <taxon>Lophotrochozoa</taxon>
        <taxon>Mollusca</taxon>
        <taxon>Bivalvia</taxon>
        <taxon>Autobranchia</taxon>
        <taxon>Pteriomorphia</taxon>
        <taxon>Arcoida</taxon>
        <taxon>Arcoidea</taxon>
        <taxon>Arcidae</taxon>
        <taxon>Tegillarca</taxon>
    </lineage>
</organism>
<keyword evidence="3" id="KW-0539">Nucleus</keyword>
<feature type="compositionally biased region" description="Basic and acidic residues" evidence="4">
    <location>
        <begin position="504"/>
        <end position="526"/>
    </location>
</feature>
<feature type="region of interest" description="Disordered" evidence="4">
    <location>
        <begin position="498"/>
        <end position="531"/>
    </location>
</feature>
<dbReference type="InterPro" id="IPR051232">
    <property type="entry name" value="ARID/SWI1_ChromRemod"/>
</dbReference>
<dbReference type="Gene3D" id="2.30.30.490">
    <property type="match status" value="1"/>
</dbReference>
<sequence>MAPQKVQFVGASCGKHGTHTFYKAFKYLNEGKFRILTLGEFFFLKISDDSPVCIGELQLLWENQSDTELLCSIRLYFLPENTPEGKQEFHGEDEILSISEKLVLKLEDLVTLIVDHVEWTAGREPYQMDDITSSRDSPKLFPATSCKLSNSHDITSTHVIILSYPQYCRYRAVLKRLENVADKWLKNAIVRAIGGITSPHANTPNLKGRPRKKRSSTQDSNQDSDETSSEKSLQISQPVKVKMGKRMSALRNGYRFDKDLVSKDEQSFLFSLHKFMKKQYPHWVLDKISTKRLWKHLYDKLGGDPSSTSAATCTRRHYEKLLWPYEKHVRGDTDINSHGFKRKKAKFLANAKNDVGNRFKSVKRESYEENGGINKEDGIIKRKRRFKDRFINLHEKVKQWEKLRKLKAVERDKLKRVVSHPKTVKNLLDNPALQEEIGSSKVKLEKVEGVKEEPNENKVPLNSVKSAIKQTDVKVKTENTSITSKSLVNNVLQNQYHHQSNGDTHVEKQDKVQSEKISAKTPDTKHSSLPSPGFLPFSSSLPLMGGHPAAMFYPPAFMPMGASHHSVPSSPFRSSSPSPTSMKCLMTPPAHMNGLKRPYSASPMSHIPSPYRPPFANKSLLFDFESPKRPKVENISSNTKNSLSDIASQDSEQPTDLSMKTLRKLESFVKKETQKLNGNSSDAVDLRCYSTRVSLDSPQDLSKKMPHSSHKLISSSSSSKTNNISVPHIPGTRTESPHNVLKKSKPSVFSHPSQLFNKDSKIQPSGDSKVKSLMYVNTLIIRIQSIFFPIWHLLKCFSKILRCLNYKYVYIMYTNI</sequence>